<dbReference type="CDD" id="cd00821">
    <property type="entry name" value="PH"/>
    <property type="match status" value="3"/>
</dbReference>
<evidence type="ECO:0000259" key="2">
    <source>
        <dbReference type="PROSITE" id="PS50003"/>
    </source>
</evidence>
<name>A0A7S1U353_9STRA</name>
<dbReference type="Pfam" id="PF00169">
    <property type="entry name" value="PH"/>
    <property type="match status" value="3"/>
</dbReference>
<dbReference type="PROSITE" id="PS50003">
    <property type="entry name" value="PH_DOMAIN"/>
    <property type="match status" value="3"/>
</dbReference>
<protein>
    <recommendedName>
        <fullName evidence="2">PH domain-containing protein</fullName>
    </recommendedName>
</protein>
<feature type="compositionally biased region" description="Low complexity" evidence="1">
    <location>
        <begin position="256"/>
        <end position="273"/>
    </location>
</feature>
<organism evidence="3">
    <name type="scientific">Phaeomonas parva</name>
    <dbReference type="NCBI Taxonomy" id="124430"/>
    <lineage>
        <taxon>Eukaryota</taxon>
        <taxon>Sar</taxon>
        <taxon>Stramenopiles</taxon>
        <taxon>Ochrophyta</taxon>
        <taxon>Pinguiophyceae</taxon>
        <taxon>Pinguiochrysidales</taxon>
        <taxon>Pinguiochrysidaceae</taxon>
        <taxon>Phaeomonas</taxon>
    </lineage>
</organism>
<feature type="region of interest" description="Disordered" evidence="1">
    <location>
        <begin position="226"/>
        <end position="310"/>
    </location>
</feature>
<dbReference type="AlphaFoldDB" id="A0A7S1U353"/>
<evidence type="ECO:0000256" key="1">
    <source>
        <dbReference type="SAM" id="MobiDB-lite"/>
    </source>
</evidence>
<reference evidence="3" key="1">
    <citation type="submission" date="2021-01" db="EMBL/GenBank/DDBJ databases">
        <authorList>
            <person name="Corre E."/>
            <person name="Pelletier E."/>
            <person name="Niang G."/>
            <person name="Scheremetjew M."/>
            <person name="Finn R."/>
            <person name="Kale V."/>
            <person name="Holt S."/>
            <person name="Cochrane G."/>
            <person name="Meng A."/>
            <person name="Brown T."/>
            <person name="Cohen L."/>
        </authorList>
    </citation>
    <scope>NUCLEOTIDE SEQUENCE</scope>
    <source>
        <strain evidence="3">CCMP2877</strain>
    </source>
</reference>
<dbReference type="SUPFAM" id="SSF50729">
    <property type="entry name" value="PH domain-like"/>
    <property type="match status" value="3"/>
</dbReference>
<proteinExistence type="predicted"/>
<dbReference type="InterPro" id="IPR011993">
    <property type="entry name" value="PH-like_dom_sf"/>
</dbReference>
<accession>A0A7S1U353</accession>
<feature type="domain" description="PH" evidence="2">
    <location>
        <begin position="122"/>
        <end position="220"/>
    </location>
</feature>
<feature type="domain" description="PH" evidence="2">
    <location>
        <begin position="20"/>
        <end position="117"/>
    </location>
</feature>
<feature type="domain" description="PH" evidence="2">
    <location>
        <begin position="339"/>
        <end position="447"/>
    </location>
</feature>
<dbReference type="InterPro" id="IPR051707">
    <property type="entry name" value="PI-Interact_SigTrans_Reg"/>
</dbReference>
<dbReference type="InterPro" id="IPR001849">
    <property type="entry name" value="PH_domain"/>
</dbReference>
<feature type="compositionally biased region" description="Acidic residues" evidence="1">
    <location>
        <begin position="301"/>
        <end position="310"/>
    </location>
</feature>
<dbReference type="SMART" id="SM00233">
    <property type="entry name" value="PH"/>
    <property type="match status" value="3"/>
</dbReference>
<dbReference type="EMBL" id="HBGJ01021303">
    <property type="protein sequence ID" value="CAD9255452.1"/>
    <property type="molecule type" value="Transcribed_RNA"/>
</dbReference>
<sequence>MGGCCVKEELFDIVSLAQGEEHGAGYMYMNCGLKKNKWQERFFTVKKNRLVWYSDKSRAKEKGCLCLNNCNVKVKKKRWKKKFEFGVSHAKFGTKEFYVSSSSEMYEWMKLLSERIHAAQEEKSREGWLKKLGGIRGDTWQKRWIVVSGGELVYFDDLTGHPSGILELNGAHVKEKVIGSEKNCFEVLAKKEGKTTKHEFSCRSSVECAAWIRALTRQIELLGRASASPKNGDSDESDTTYNPMNRKSESRGSETRMSLFGGSRSSSAGSRMSILGGRASFTDRRSSGGRSPGSLSIDTEIKDDAEEEEESAVNTMLRVTEMVEITQGVSRMPLPIQVPSPRQGFMDQKSPAVHSRWQKRYLEVRALDGRNEARIYYYKGNKSKGRDLKGVIDMIDVRRDSIRTTKDDCVIEFMVEKAGQKDRSFTFRADSATEATQWVESIREWRRWQDDQVETLGQQESRRGGRLRR</sequence>
<dbReference type="PANTHER" id="PTHR14336">
    <property type="entry name" value="TANDEM PH DOMAIN CONTAINING PROTEIN"/>
    <property type="match status" value="1"/>
</dbReference>
<dbReference type="Gene3D" id="2.30.29.30">
    <property type="entry name" value="Pleckstrin-homology domain (PH domain)/Phosphotyrosine-binding domain (PTB)"/>
    <property type="match status" value="3"/>
</dbReference>
<evidence type="ECO:0000313" key="3">
    <source>
        <dbReference type="EMBL" id="CAD9255452.1"/>
    </source>
</evidence>
<gene>
    <name evidence="3" type="ORF">PPAR1163_LOCUS13822</name>
</gene>